<dbReference type="EMBL" id="AP022642">
    <property type="protein sequence ID" value="BCA30468.1"/>
    <property type="molecule type" value="Genomic_DNA"/>
</dbReference>
<evidence type="ECO:0000256" key="1">
    <source>
        <dbReference type="SAM" id="MobiDB-lite"/>
    </source>
</evidence>
<evidence type="ECO:0000313" key="3">
    <source>
        <dbReference type="Proteomes" id="UP000501237"/>
    </source>
</evidence>
<organism evidence="2 3">
    <name type="scientific">Metapseudomonas otitidis</name>
    <dbReference type="NCBI Taxonomy" id="319939"/>
    <lineage>
        <taxon>Bacteria</taxon>
        <taxon>Pseudomonadati</taxon>
        <taxon>Pseudomonadota</taxon>
        <taxon>Gammaproteobacteria</taxon>
        <taxon>Pseudomonadales</taxon>
        <taxon>Pseudomonadaceae</taxon>
        <taxon>Metapseudomonas</taxon>
    </lineage>
</organism>
<proteinExistence type="predicted"/>
<gene>
    <name evidence="2" type="ORF">PtoMrB4_44450</name>
</gene>
<dbReference type="KEGG" id="poj:PtoMrB4_44450"/>
<feature type="compositionally biased region" description="Polar residues" evidence="1">
    <location>
        <begin position="1"/>
        <end position="26"/>
    </location>
</feature>
<name>A0A679GQ60_9GAMM</name>
<dbReference type="AlphaFoldDB" id="A0A679GQ60"/>
<dbReference type="GeneID" id="57399663"/>
<sequence>MRIDTQLMQGAGTSSTQKTGRGTAQGTGDFAGDYAAALAGEKAEQPPKADFSHMNRGELMEWINAQVKATGTLDGTESLVSMTLNGVSAVDGSADNSRSFDYLKLLRDGIDGAQQRNDMKEAERLRSTLDLLGRYQEDGASNSHWQA</sequence>
<evidence type="ECO:0000313" key="2">
    <source>
        <dbReference type="EMBL" id="BCA30468.1"/>
    </source>
</evidence>
<accession>A0A679GQ60</accession>
<dbReference type="RefSeq" id="WP_172434504.1">
    <property type="nucleotide sequence ID" value="NZ_AP022642.1"/>
</dbReference>
<reference evidence="2 3" key="1">
    <citation type="journal article" date="2020" name="Microbiol. Resour. Announc.">
        <title>Complete genome sequence of Pseudomonas otitidis strain MrB4, isolated from Lake Biwa in Japan.</title>
        <authorList>
            <person name="Miyazaki K."/>
            <person name="Hase E."/>
            <person name="Maruya T."/>
        </authorList>
    </citation>
    <scope>NUCLEOTIDE SEQUENCE [LARGE SCALE GENOMIC DNA]</scope>
    <source>
        <strain evidence="2 3">MrB4</strain>
    </source>
</reference>
<dbReference type="Proteomes" id="UP000501237">
    <property type="component" value="Chromosome"/>
</dbReference>
<protein>
    <submittedName>
        <fullName evidence="2">Uncharacterized protein</fullName>
    </submittedName>
</protein>
<feature type="region of interest" description="Disordered" evidence="1">
    <location>
        <begin position="1"/>
        <end position="30"/>
    </location>
</feature>